<evidence type="ECO:0000256" key="1">
    <source>
        <dbReference type="SAM" id="MobiDB-lite"/>
    </source>
</evidence>
<feature type="compositionally biased region" description="Basic and acidic residues" evidence="1">
    <location>
        <begin position="209"/>
        <end position="219"/>
    </location>
</feature>
<dbReference type="EMBL" id="UINC01017083">
    <property type="protein sequence ID" value="SVA70606.1"/>
    <property type="molecule type" value="Genomic_DNA"/>
</dbReference>
<feature type="non-terminal residue" evidence="3">
    <location>
        <position position="1"/>
    </location>
</feature>
<feature type="non-terminal residue" evidence="3">
    <location>
        <position position="264"/>
    </location>
</feature>
<sequence>VTSVNLKPISKGQYLMKSKYYIIITQLILTNLIATTINIPADYATVQEGIDAAQDGDIVLIAQGIYHENLTINKEITLTSAANFDELEENEGWYNDSYIQQTIINGSVNSNPNKRSCLIIRDGDIQPTIKGLTFEGGVGTAMIVGAGCASGLPERSGGGILIYDAYPTINYNRFIDNGISSENERGRKAAKHGGAIAHYEDAEVEFDEDRQNHTDDNRPSRTPPASIDISNNYFEGNSSGNGQDFYSHGYDGAIDVSASVFANI</sequence>
<organism evidence="3">
    <name type="scientific">marine metagenome</name>
    <dbReference type="NCBI Taxonomy" id="408172"/>
    <lineage>
        <taxon>unclassified sequences</taxon>
        <taxon>metagenomes</taxon>
        <taxon>ecological metagenomes</taxon>
    </lineage>
</organism>
<proteinExistence type="predicted"/>
<reference evidence="3" key="1">
    <citation type="submission" date="2018-05" db="EMBL/GenBank/DDBJ databases">
        <authorList>
            <person name="Lanie J.A."/>
            <person name="Ng W.-L."/>
            <person name="Kazmierczak K.M."/>
            <person name="Andrzejewski T.M."/>
            <person name="Davidsen T.M."/>
            <person name="Wayne K.J."/>
            <person name="Tettelin H."/>
            <person name="Glass J.I."/>
            <person name="Rusch D."/>
            <person name="Podicherti R."/>
            <person name="Tsui H.-C.T."/>
            <person name="Winkler M.E."/>
        </authorList>
    </citation>
    <scope>NUCLEOTIDE SEQUENCE</scope>
</reference>
<evidence type="ECO:0000256" key="2">
    <source>
        <dbReference type="SAM" id="Phobius"/>
    </source>
</evidence>
<evidence type="ECO:0008006" key="4">
    <source>
        <dbReference type="Google" id="ProtNLM"/>
    </source>
</evidence>
<accession>A0A381Y0I5</accession>
<dbReference type="AlphaFoldDB" id="A0A381Y0I5"/>
<protein>
    <recommendedName>
        <fullName evidence="4">DUF1565 domain-containing protein</fullName>
    </recommendedName>
</protein>
<dbReference type="InterPro" id="IPR011050">
    <property type="entry name" value="Pectin_lyase_fold/virulence"/>
</dbReference>
<feature type="transmembrane region" description="Helical" evidence="2">
    <location>
        <begin position="20"/>
        <end position="39"/>
    </location>
</feature>
<keyword evidence="2" id="KW-0472">Membrane</keyword>
<dbReference type="InterPro" id="IPR012334">
    <property type="entry name" value="Pectin_lyas_fold"/>
</dbReference>
<dbReference type="SUPFAM" id="SSF51126">
    <property type="entry name" value="Pectin lyase-like"/>
    <property type="match status" value="1"/>
</dbReference>
<evidence type="ECO:0000313" key="3">
    <source>
        <dbReference type="EMBL" id="SVA70606.1"/>
    </source>
</evidence>
<keyword evidence="2" id="KW-1133">Transmembrane helix</keyword>
<feature type="region of interest" description="Disordered" evidence="1">
    <location>
        <begin position="202"/>
        <end position="234"/>
    </location>
</feature>
<name>A0A381Y0I5_9ZZZZ</name>
<keyword evidence="2" id="KW-0812">Transmembrane</keyword>
<gene>
    <name evidence="3" type="ORF">METZ01_LOCUS123460</name>
</gene>
<dbReference type="Gene3D" id="2.160.20.10">
    <property type="entry name" value="Single-stranded right-handed beta-helix, Pectin lyase-like"/>
    <property type="match status" value="1"/>
</dbReference>